<dbReference type="InterPro" id="IPR004045">
    <property type="entry name" value="Glutathione_S-Trfase_N"/>
</dbReference>
<dbReference type="PROSITE" id="PS50404">
    <property type="entry name" value="GST_NTER"/>
    <property type="match status" value="1"/>
</dbReference>
<dbReference type="Gene3D" id="1.20.1050.10">
    <property type="match status" value="1"/>
</dbReference>
<dbReference type="AlphaFoldDB" id="A0AA39LBI4"/>
<reference evidence="4" key="1">
    <citation type="submission" date="2022-10" db="EMBL/GenBank/DDBJ databases">
        <title>Determination and structural analysis of whole genome sequence of Sarocladium strictum F4-1.</title>
        <authorList>
            <person name="Hu L."/>
            <person name="Jiang Y."/>
        </authorList>
    </citation>
    <scope>NUCLEOTIDE SEQUENCE</scope>
    <source>
        <strain evidence="4">F4-1</strain>
    </source>
</reference>
<comment type="caution">
    <text evidence="4">The sequence shown here is derived from an EMBL/GenBank/DDBJ whole genome shotgun (WGS) entry which is preliminary data.</text>
</comment>
<dbReference type="InterPro" id="IPR004046">
    <property type="entry name" value="GST_C"/>
</dbReference>
<dbReference type="SUPFAM" id="SSF47616">
    <property type="entry name" value="GST C-terminal domain-like"/>
    <property type="match status" value="1"/>
</dbReference>
<dbReference type="Pfam" id="PF00043">
    <property type="entry name" value="GST_C"/>
    <property type="match status" value="1"/>
</dbReference>
<dbReference type="SFLD" id="SFLDS00019">
    <property type="entry name" value="Glutathione_Transferase_(cytos"/>
    <property type="match status" value="1"/>
</dbReference>
<dbReference type="Gene3D" id="3.40.30.10">
    <property type="entry name" value="Glutaredoxin"/>
    <property type="match status" value="1"/>
</dbReference>
<accession>A0AA39LBI4</accession>
<dbReference type="SUPFAM" id="SSF52833">
    <property type="entry name" value="Thioredoxin-like"/>
    <property type="match status" value="1"/>
</dbReference>
<dbReference type="GO" id="GO:0004364">
    <property type="term" value="F:glutathione transferase activity"/>
    <property type="evidence" value="ECO:0007669"/>
    <property type="project" value="TreeGrafter"/>
</dbReference>
<dbReference type="PANTHER" id="PTHR42673:SF4">
    <property type="entry name" value="MALEYLACETOACETATE ISOMERASE"/>
    <property type="match status" value="1"/>
</dbReference>
<evidence type="ECO:0000313" key="4">
    <source>
        <dbReference type="EMBL" id="KAK0391666.1"/>
    </source>
</evidence>
<evidence type="ECO:0000313" key="5">
    <source>
        <dbReference type="Proteomes" id="UP001175261"/>
    </source>
</evidence>
<gene>
    <name evidence="4" type="ORF">NLU13_1165</name>
</gene>
<name>A0AA39LBI4_SARSR</name>
<evidence type="ECO:0008006" key="6">
    <source>
        <dbReference type="Google" id="ProtNLM"/>
    </source>
</evidence>
<organism evidence="4 5">
    <name type="scientific">Sarocladium strictum</name>
    <name type="common">Black bundle disease fungus</name>
    <name type="synonym">Acremonium strictum</name>
    <dbReference type="NCBI Taxonomy" id="5046"/>
    <lineage>
        <taxon>Eukaryota</taxon>
        <taxon>Fungi</taxon>
        <taxon>Dikarya</taxon>
        <taxon>Ascomycota</taxon>
        <taxon>Pezizomycotina</taxon>
        <taxon>Sordariomycetes</taxon>
        <taxon>Hypocreomycetidae</taxon>
        <taxon>Hypocreales</taxon>
        <taxon>Sarocladiaceae</taxon>
        <taxon>Sarocladium</taxon>
    </lineage>
</organism>
<dbReference type="FunFam" id="1.20.1050.10:FF:000010">
    <property type="entry name" value="Maleylacetoacetate isomerase isoform 1"/>
    <property type="match status" value="1"/>
</dbReference>
<dbReference type="GO" id="GO:0005739">
    <property type="term" value="C:mitochondrion"/>
    <property type="evidence" value="ECO:0007669"/>
    <property type="project" value="TreeGrafter"/>
</dbReference>
<dbReference type="CDD" id="cd03042">
    <property type="entry name" value="GST_N_Zeta"/>
    <property type="match status" value="1"/>
</dbReference>
<dbReference type="GO" id="GO:0006749">
    <property type="term" value="P:glutathione metabolic process"/>
    <property type="evidence" value="ECO:0007669"/>
    <property type="project" value="TreeGrafter"/>
</dbReference>
<feature type="domain" description="GST N-terminal" evidence="2">
    <location>
        <begin position="2"/>
        <end position="86"/>
    </location>
</feature>
<evidence type="ECO:0000259" key="3">
    <source>
        <dbReference type="PROSITE" id="PS50405"/>
    </source>
</evidence>
<dbReference type="GO" id="GO:0016034">
    <property type="term" value="F:maleylacetoacetate isomerase activity"/>
    <property type="evidence" value="ECO:0007669"/>
    <property type="project" value="TreeGrafter"/>
</dbReference>
<dbReference type="InterPro" id="IPR010987">
    <property type="entry name" value="Glutathione-S-Trfase_C-like"/>
</dbReference>
<sequence length="229" mass="24719">MPDYTLYGYFRSSCTARVRIALHLKGIAYEDVPINLLKGEQRSEAHRVLNPSGTVPLLICHGAGDMSITQSVAAVEYIDEVHAGTGPSLLPPASDPAARAAARSLASIVAADMQPVTNLKVRQYLKEAAGEGHAAEWMRKATVEGLQAYEAVSARWAGRYSVGDELTIADICLMPAVWNAARLGIDIEQFLTIAKVVGNLNEVPAVQQASYFRQKDCPPELRVKETDGG</sequence>
<dbReference type="PROSITE" id="PS50405">
    <property type="entry name" value="GST_CTER"/>
    <property type="match status" value="1"/>
</dbReference>
<dbReference type="Proteomes" id="UP001175261">
    <property type="component" value="Unassembled WGS sequence"/>
</dbReference>
<keyword evidence="5" id="KW-1185">Reference proteome</keyword>
<dbReference type="EMBL" id="JAPDFR010000001">
    <property type="protein sequence ID" value="KAK0391666.1"/>
    <property type="molecule type" value="Genomic_DNA"/>
</dbReference>
<dbReference type="Pfam" id="PF02798">
    <property type="entry name" value="GST_N"/>
    <property type="match status" value="1"/>
</dbReference>
<dbReference type="InterPro" id="IPR036282">
    <property type="entry name" value="Glutathione-S-Trfase_C_sf"/>
</dbReference>
<proteinExistence type="inferred from homology"/>
<dbReference type="SFLD" id="SFLDG00358">
    <property type="entry name" value="Main_(cytGST)"/>
    <property type="match status" value="1"/>
</dbReference>
<comment type="similarity">
    <text evidence="1">Belongs to the GST superfamily. Zeta family.</text>
</comment>
<evidence type="ECO:0000259" key="2">
    <source>
        <dbReference type="PROSITE" id="PS50404"/>
    </source>
</evidence>
<dbReference type="NCBIfam" id="TIGR01262">
    <property type="entry name" value="maiA"/>
    <property type="match status" value="1"/>
</dbReference>
<dbReference type="InterPro" id="IPR034333">
    <property type="entry name" value="GST_Zeta_N"/>
</dbReference>
<protein>
    <recommendedName>
        <fullName evidence="6">Maleylacetoacetate isomerase</fullName>
    </recommendedName>
</protein>
<evidence type="ECO:0000256" key="1">
    <source>
        <dbReference type="ARBA" id="ARBA00010007"/>
    </source>
</evidence>
<dbReference type="GO" id="GO:0006559">
    <property type="term" value="P:L-phenylalanine catabolic process"/>
    <property type="evidence" value="ECO:0007669"/>
    <property type="project" value="TreeGrafter"/>
</dbReference>
<feature type="domain" description="GST C-terminal" evidence="3">
    <location>
        <begin position="95"/>
        <end position="219"/>
    </location>
</feature>
<dbReference type="PANTHER" id="PTHR42673">
    <property type="entry name" value="MALEYLACETOACETATE ISOMERASE"/>
    <property type="match status" value="1"/>
</dbReference>
<dbReference type="InterPro" id="IPR036249">
    <property type="entry name" value="Thioredoxin-like_sf"/>
</dbReference>
<dbReference type="InterPro" id="IPR005955">
    <property type="entry name" value="GST_Zeta"/>
</dbReference>
<dbReference type="InterPro" id="IPR040079">
    <property type="entry name" value="Glutathione_S-Trfase"/>
</dbReference>